<evidence type="ECO:0000313" key="15">
    <source>
        <dbReference type="EMBL" id="ORY49995.1"/>
    </source>
</evidence>
<dbReference type="InterPro" id="IPR017937">
    <property type="entry name" value="Thioredoxin_CS"/>
</dbReference>
<keyword evidence="16" id="KW-1185">Reference proteome</keyword>
<evidence type="ECO:0000256" key="7">
    <source>
        <dbReference type="ARBA" id="ARBA00022824"/>
    </source>
</evidence>
<accession>A0A1Y2CUK4</accession>
<dbReference type="EMBL" id="MCGO01000008">
    <property type="protein sequence ID" value="ORY49995.1"/>
    <property type="molecule type" value="Genomic_DNA"/>
</dbReference>
<dbReference type="GO" id="GO:0005788">
    <property type="term" value="C:endoplasmic reticulum lumen"/>
    <property type="evidence" value="ECO:0007669"/>
    <property type="project" value="UniProtKB-SubCell"/>
</dbReference>
<evidence type="ECO:0000256" key="9">
    <source>
        <dbReference type="ARBA" id="ARBA00023235"/>
    </source>
</evidence>
<evidence type="ECO:0000256" key="12">
    <source>
        <dbReference type="SAM" id="MobiDB-lite"/>
    </source>
</evidence>
<dbReference type="AlphaFoldDB" id="A0A1Y2CUK4"/>
<dbReference type="Pfam" id="PF00085">
    <property type="entry name" value="Thioredoxin"/>
    <property type="match status" value="1"/>
</dbReference>
<dbReference type="FunFam" id="3.40.30.10:FF:000107">
    <property type="entry name" value="Protein disulfide-isomerase 5-2"/>
    <property type="match status" value="1"/>
</dbReference>
<dbReference type="PRINTS" id="PR00421">
    <property type="entry name" value="THIOREDOXIN"/>
</dbReference>
<dbReference type="NCBIfam" id="TIGR01126">
    <property type="entry name" value="pdi_dom"/>
    <property type="match status" value="1"/>
</dbReference>
<evidence type="ECO:0000313" key="16">
    <source>
        <dbReference type="Proteomes" id="UP000193642"/>
    </source>
</evidence>
<dbReference type="InterPro" id="IPR005788">
    <property type="entry name" value="PDI_thioredoxin-like_dom"/>
</dbReference>
<evidence type="ECO:0000256" key="6">
    <source>
        <dbReference type="ARBA" id="ARBA00022737"/>
    </source>
</evidence>
<dbReference type="CDD" id="cd03002">
    <property type="entry name" value="PDI_a_MPD1_like"/>
    <property type="match status" value="1"/>
</dbReference>
<dbReference type="InterPro" id="IPR036249">
    <property type="entry name" value="Thioredoxin-like_sf"/>
</dbReference>
<evidence type="ECO:0000259" key="14">
    <source>
        <dbReference type="PROSITE" id="PS51352"/>
    </source>
</evidence>
<comment type="caution">
    <text evidence="15">The sequence shown here is derived from an EMBL/GenBank/DDBJ whole genome shotgun (WGS) entry which is preliminary data.</text>
</comment>
<evidence type="ECO:0000256" key="4">
    <source>
        <dbReference type="ARBA" id="ARBA00012723"/>
    </source>
</evidence>
<keyword evidence="5 13" id="KW-0732">Signal</keyword>
<comment type="catalytic activity">
    <reaction evidence="1">
        <text>Catalyzes the rearrangement of -S-S- bonds in proteins.</text>
        <dbReference type="EC" id="5.3.4.1"/>
    </reaction>
</comment>
<dbReference type="SUPFAM" id="SSF52833">
    <property type="entry name" value="Thioredoxin-like"/>
    <property type="match status" value="1"/>
</dbReference>
<dbReference type="PROSITE" id="PS00194">
    <property type="entry name" value="THIOREDOXIN_1"/>
    <property type="match status" value="1"/>
</dbReference>
<feature type="compositionally biased region" description="Basic and acidic residues" evidence="12">
    <location>
        <begin position="272"/>
        <end position="291"/>
    </location>
</feature>
<keyword evidence="9" id="KW-0413">Isomerase</keyword>
<evidence type="ECO:0000256" key="3">
    <source>
        <dbReference type="ARBA" id="ARBA00006347"/>
    </source>
</evidence>
<keyword evidence="6" id="KW-0677">Repeat</keyword>
<feature type="signal peptide" evidence="13">
    <location>
        <begin position="1"/>
        <end position="20"/>
    </location>
</feature>
<dbReference type="OrthoDB" id="427280at2759"/>
<dbReference type="PANTHER" id="PTHR45815:SF3">
    <property type="entry name" value="PROTEIN DISULFIDE-ISOMERASE A6"/>
    <property type="match status" value="1"/>
</dbReference>
<comment type="similarity">
    <text evidence="3 11">Belongs to the protein disulfide isomerase family.</text>
</comment>
<reference evidence="15 16" key="1">
    <citation type="submission" date="2016-07" db="EMBL/GenBank/DDBJ databases">
        <title>Pervasive Adenine N6-methylation of Active Genes in Fungi.</title>
        <authorList>
            <consortium name="DOE Joint Genome Institute"/>
            <person name="Mondo S.J."/>
            <person name="Dannebaum R.O."/>
            <person name="Kuo R.C."/>
            <person name="Labutti K."/>
            <person name="Haridas S."/>
            <person name="Kuo A."/>
            <person name="Salamov A."/>
            <person name="Ahrendt S.R."/>
            <person name="Lipzen A."/>
            <person name="Sullivan W."/>
            <person name="Andreopoulos W.B."/>
            <person name="Clum A."/>
            <person name="Lindquist E."/>
            <person name="Daum C."/>
            <person name="Ramamoorthy G.K."/>
            <person name="Gryganskyi A."/>
            <person name="Culley D."/>
            <person name="Magnuson J.K."/>
            <person name="James T.Y."/>
            <person name="O'Malley M.A."/>
            <person name="Stajich J.E."/>
            <person name="Spatafora J.W."/>
            <person name="Visel A."/>
            <person name="Grigoriev I.V."/>
        </authorList>
    </citation>
    <scope>NUCLEOTIDE SEQUENCE [LARGE SCALE GENOMIC DNA]</scope>
    <source>
        <strain evidence="15 16">JEL800</strain>
    </source>
</reference>
<name>A0A1Y2CUK4_9FUNG</name>
<dbReference type="Gene3D" id="3.40.30.10">
    <property type="entry name" value="Glutaredoxin"/>
    <property type="match status" value="2"/>
</dbReference>
<dbReference type="Proteomes" id="UP000193642">
    <property type="component" value="Unassembled WGS sequence"/>
</dbReference>
<evidence type="ECO:0000256" key="8">
    <source>
        <dbReference type="ARBA" id="ARBA00023157"/>
    </source>
</evidence>
<keyword evidence="10" id="KW-0676">Redox-active center</keyword>
<keyword evidence="7" id="KW-0256">Endoplasmic reticulum</keyword>
<evidence type="ECO:0000256" key="11">
    <source>
        <dbReference type="RuleBase" id="RU004208"/>
    </source>
</evidence>
<feature type="region of interest" description="Disordered" evidence="12">
    <location>
        <begin position="254"/>
        <end position="291"/>
    </location>
</feature>
<protein>
    <recommendedName>
        <fullName evidence="4">protein disulfide-isomerase</fullName>
        <ecNumber evidence="4">5.3.4.1</ecNumber>
    </recommendedName>
</protein>
<evidence type="ECO:0000256" key="5">
    <source>
        <dbReference type="ARBA" id="ARBA00022729"/>
    </source>
</evidence>
<feature type="domain" description="Thioredoxin" evidence="14">
    <location>
        <begin position="10"/>
        <end position="135"/>
    </location>
</feature>
<feature type="chain" id="PRO_5012960206" description="protein disulfide-isomerase" evidence="13">
    <location>
        <begin position="21"/>
        <end position="405"/>
    </location>
</feature>
<proteinExistence type="inferred from homology"/>
<dbReference type="InterPro" id="IPR057305">
    <property type="entry name" value="Thioredox_PDIA6_C"/>
</dbReference>
<dbReference type="GO" id="GO:0034976">
    <property type="term" value="P:response to endoplasmic reticulum stress"/>
    <property type="evidence" value="ECO:0007669"/>
    <property type="project" value="TreeGrafter"/>
</dbReference>
<organism evidence="15 16">
    <name type="scientific">Rhizoclosmatium globosum</name>
    <dbReference type="NCBI Taxonomy" id="329046"/>
    <lineage>
        <taxon>Eukaryota</taxon>
        <taxon>Fungi</taxon>
        <taxon>Fungi incertae sedis</taxon>
        <taxon>Chytridiomycota</taxon>
        <taxon>Chytridiomycota incertae sedis</taxon>
        <taxon>Chytridiomycetes</taxon>
        <taxon>Chytridiales</taxon>
        <taxon>Chytriomycetaceae</taxon>
        <taxon>Rhizoclosmatium</taxon>
    </lineage>
</organism>
<dbReference type="GO" id="GO:0003756">
    <property type="term" value="F:protein disulfide isomerase activity"/>
    <property type="evidence" value="ECO:0007669"/>
    <property type="project" value="UniProtKB-EC"/>
</dbReference>
<gene>
    <name evidence="15" type="ORF">BCR33DRAFT_713589</name>
</gene>
<dbReference type="STRING" id="329046.A0A1Y2CUK4"/>
<dbReference type="Pfam" id="PF24541">
    <property type="entry name" value="Thioredox_PDIA6_C"/>
    <property type="match status" value="1"/>
</dbReference>
<dbReference type="PROSITE" id="PS51352">
    <property type="entry name" value="THIOREDOXIN_2"/>
    <property type="match status" value="1"/>
</dbReference>
<sequence>MQLSQLLFGLVATGIAPALALYSSRDTVIQATASNFKDVVMDTEHAVMVEFFAPWCGHCKNLAPEYKKAADSLKGLAKLVAVDCDAESNKPLCGQYQVQGFPTLKVFGKNKKSPQDYQGERKAKAIVDFMIPQIPNYVQLIGTKGKAKSLEEFVLQEPTIPKAVLISKKSSTSPLLKAISTEYNKRLIVGELRTSEKEILAKVEEQKKFASYPVLVVLPVGVTSVDGVIVYEGDLKSAPLTAFLDKYAIEKPKKAKKEDKKPKKDQKKKADKKSSKEAEEEKAPEPFDPKVPEIVDQATLDSLCVEKAGVCVIAVSTLESEFEESVSAHKADLAIIEKLKKKFHDKKSPFHFTWLNPLRDPKPYLLTQFDTPDSIHRGGFDESSIESFLDDVTMKKEKKVEKDEL</sequence>
<evidence type="ECO:0000256" key="13">
    <source>
        <dbReference type="SAM" id="SignalP"/>
    </source>
</evidence>
<keyword evidence="8" id="KW-1015">Disulfide bond</keyword>
<dbReference type="InterPro" id="IPR013766">
    <property type="entry name" value="Thioredoxin_domain"/>
</dbReference>
<dbReference type="PANTHER" id="PTHR45815">
    <property type="entry name" value="PROTEIN DISULFIDE-ISOMERASE A6"/>
    <property type="match status" value="1"/>
</dbReference>
<evidence type="ECO:0000256" key="10">
    <source>
        <dbReference type="ARBA" id="ARBA00023284"/>
    </source>
</evidence>
<dbReference type="EC" id="5.3.4.1" evidence="4"/>
<comment type="subcellular location">
    <subcellularLocation>
        <location evidence="2">Endoplasmic reticulum lumen</location>
    </subcellularLocation>
</comment>
<dbReference type="GO" id="GO:0015035">
    <property type="term" value="F:protein-disulfide reductase activity"/>
    <property type="evidence" value="ECO:0007669"/>
    <property type="project" value="TreeGrafter"/>
</dbReference>
<evidence type="ECO:0000256" key="2">
    <source>
        <dbReference type="ARBA" id="ARBA00004319"/>
    </source>
</evidence>
<evidence type="ECO:0000256" key="1">
    <source>
        <dbReference type="ARBA" id="ARBA00001182"/>
    </source>
</evidence>